<evidence type="ECO:0000256" key="1">
    <source>
        <dbReference type="SAM" id="MobiDB-lite"/>
    </source>
</evidence>
<evidence type="ECO:0000259" key="2">
    <source>
        <dbReference type="Pfam" id="PF01137"/>
    </source>
</evidence>
<dbReference type="Proteomes" id="UP001138500">
    <property type="component" value="Unassembled WGS sequence"/>
</dbReference>
<dbReference type="PANTHER" id="PTHR11096:SF0">
    <property type="entry name" value="RNA 3'-TERMINAL PHOSPHATE CYCLASE"/>
    <property type="match status" value="1"/>
</dbReference>
<sequence length="123" mass="12992">MHTLPSDLEALSITPNPNSPPQQVIELDGTYLEGGGQLLRTAVCLSALTGTPVRITNIRGNRNGGGGLKAQHLASVKWLARAASARATGADADSKELLSEPDQGTADQDVFTRGRDEDGHEIY</sequence>
<dbReference type="GO" id="GO:0006396">
    <property type="term" value="P:RNA processing"/>
    <property type="evidence" value="ECO:0007669"/>
    <property type="project" value="InterPro"/>
</dbReference>
<dbReference type="SUPFAM" id="SSF55205">
    <property type="entry name" value="EPT/RTPC-like"/>
    <property type="match status" value="1"/>
</dbReference>
<dbReference type="OrthoDB" id="25029at2759"/>
<feature type="region of interest" description="Disordered" evidence="1">
    <location>
        <begin position="1"/>
        <end position="24"/>
    </location>
</feature>
<comment type="caution">
    <text evidence="3">The sequence shown here is derived from an EMBL/GenBank/DDBJ whole genome shotgun (WGS) entry which is preliminary data.</text>
</comment>
<gene>
    <name evidence="3" type="ORF">Tdes44962_MAKER09672</name>
</gene>
<dbReference type="InterPro" id="IPR013792">
    <property type="entry name" value="RNA3'P_cycl/enolpyr_Trfase_a/b"/>
</dbReference>
<dbReference type="Gene3D" id="3.65.10.20">
    <property type="entry name" value="RNA 3'-terminal phosphate cyclase domain"/>
    <property type="match status" value="1"/>
</dbReference>
<dbReference type="InterPro" id="IPR023797">
    <property type="entry name" value="RNA3'_phos_cyclase_dom"/>
</dbReference>
<reference evidence="3 4" key="2">
    <citation type="journal article" date="2021" name="Curr. Genet.">
        <title>Genetic response to nitrogen starvation in the aggressive Eucalyptus foliar pathogen Teratosphaeria destructans.</title>
        <authorList>
            <person name="Havenga M."/>
            <person name="Wingfield B.D."/>
            <person name="Wingfield M.J."/>
            <person name="Dreyer L.L."/>
            <person name="Roets F."/>
            <person name="Aylward J."/>
        </authorList>
    </citation>
    <scope>NUCLEOTIDE SEQUENCE [LARGE SCALE GENOMIC DNA]</scope>
    <source>
        <strain evidence="3">CMW44962</strain>
    </source>
</reference>
<organism evidence="3 4">
    <name type="scientific">Teratosphaeria destructans</name>
    <dbReference type="NCBI Taxonomy" id="418781"/>
    <lineage>
        <taxon>Eukaryota</taxon>
        <taxon>Fungi</taxon>
        <taxon>Dikarya</taxon>
        <taxon>Ascomycota</taxon>
        <taxon>Pezizomycotina</taxon>
        <taxon>Dothideomycetes</taxon>
        <taxon>Dothideomycetidae</taxon>
        <taxon>Mycosphaerellales</taxon>
        <taxon>Teratosphaeriaceae</taxon>
        <taxon>Teratosphaeria</taxon>
    </lineage>
</organism>
<dbReference type="Pfam" id="PF01137">
    <property type="entry name" value="RTC"/>
    <property type="match status" value="1"/>
</dbReference>
<name>A0A9W7W2B9_9PEZI</name>
<dbReference type="PANTHER" id="PTHR11096">
    <property type="entry name" value="RNA 3' TERMINAL PHOSPHATE CYCLASE"/>
    <property type="match status" value="1"/>
</dbReference>
<reference evidence="3 4" key="1">
    <citation type="journal article" date="2018" name="IMA Fungus">
        <title>IMA Genome-F 10: Nine draft genome sequences of Claviceps purpurea s.lat., including C. arundinis, C. humidiphila, and C. cf. spartinae, pseudomolecules for the pitch canker pathogen Fusarium circinatum, draft genome of Davidsoniella eucalypti, Grosmannia galeiformis, Quambalaria eucalypti, and Teratosphaeria destructans.</title>
        <authorList>
            <person name="Wingfield B.D."/>
            <person name="Liu M."/>
            <person name="Nguyen H.D."/>
            <person name="Lane F.A."/>
            <person name="Morgan S.W."/>
            <person name="De Vos L."/>
            <person name="Wilken P.M."/>
            <person name="Duong T.A."/>
            <person name="Aylward J."/>
            <person name="Coetzee M.P."/>
            <person name="Dadej K."/>
            <person name="De Beer Z.W."/>
            <person name="Findlay W."/>
            <person name="Havenga M."/>
            <person name="Kolarik M."/>
            <person name="Menzies J.G."/>
            <person name="Naidoo K."/>
            <person name="Pochopski O."/>
            <person name="Shoukouhi P."/>
            <person name="Santana Q.C."/>
            <person name="Seifert K.A."/>
            <person name="Soal N."/>
            <person name="Steenkamp E.T."/>
            <person name="Tatham C.T."/>
            <person name="van der Nest M.A."/>
            <person name="Wingfield M.J."/>
        </authorList>
    </citation>
    <scope>NUCLEOTIDE SEQUENCE [LARGE SCALE GENOMIC DNA]</scope>
    <source>
        <strain evidence="3">CMW44962</strain>
    </source>
</reference>
<keyword evidence="4" id="KW-1185">Reference proteome</keyword>
<dbReference type="InterPro" id="IPR037136">
    <property type="entry name" value="RNA3'_phos_cyclase_dom_sf"/>
</dbReference>
<evidence type="ECO:0000313" key="4">
    <source>
        <dbReference type="Proteomes" id="UP001138500"/>
    </source>
</evidence>
<accession>A0A9W7W2B9</accession>
<protein>
    <submittedName>
        <fullName evidence="3">RNA 3'-terminal phosphate cyclase</fullName>
    </submittedName>
</protein>
<dbReference type="EMBL" id="RIBY02001869">
    <property type="protein sequence ID" value="KAH9827511.1"/>
    <property type="molecule type" value="Genomic_DNA"/>
</dbReference>
<dbReference type="GO" id="GO:0005634">
    <property type="term" value="C:nucleus"/>
    <property type="evidence" value="ECO:0007669"/>
    <property type="project" value="TreeGrafter"/>
</dbReference>
<dbReference type="InterPro" id="IPR000228">
    <property type="entry name" value="RNA3'_term_phos_cyc"/>
</dbReference>
<feature type="compositionally biased region" description="Basic and acidic residues" evidence="1">
    <location>
        <begin position="110"/>
        <end position="123"/>
    </location>
</feature>
<feature type="region of interest" description="Disordered" evidence="1">
    <location>
        <begin position="89"/>
        <end position="123"/>
    </location>
</feature>
<dbReference type="AlphaFoldDB" id="A0A9W7W2B9"/>
<feature type="domain" description="RNA 3'-terminal phosphate cyclase" evidence="2">
    <location>
        <begin position="31"/>
        <end position="110"/>
    </location>
</feature>
<dbReference type="GO" id="GO:0003963">
    <property type="term" value="F:RNA-3'-phosphate cyclase activity"/>
    <property type="evidence" value="ECO:0007669"/>
    <property type="project" value="TreeGrafter"/>
</dbReference>
<evidence type="ECO:0000313" key="3">
    <source>
        <dbReference type="EMBL" id="KAH9827511.1"/>
    </source>
</evidence>
<proteinExistence type="predicted"/>